<sequence>MKYFVRDLLITSLDPRSLTKAIADRVKLKPTSFSYELLSAERAHINGKLCVFADFCLTTNEFIRDTSISFSEDAEEPIFPSIAKPPVVVQADAFPGLVSAYLLSRVGNRPILISKCKTESELLENLSRRGGFIDRKSGEQYGRSLSNTLLDLLGDHGYSRFVFIEPKRMRLLCLVLLKGSLDKGAEIHYGLEATSFRYFLGKLRSVDCRGERGSRSFKAESFVLSSLPFGSKLEEEFAKRSSKRSPSYLGVYVQSKSRDVDRAIYGTSLVREPRYFHKGTSCLFPFPSGGNFAEIEGCLSAAPCLLGEDLLGQSLGCFYFPLGKEVALLKLKGEIAESCKRDLLPGSLPAEPLSCLLSGEEPYSFGLSKGFCPSGFHLASLPSISSSLSFLKGRFRDFKDRYQGFLFDSSLVTGFSFFGAIPELAMPDKAGKSSLKGVCSCLSATPSELDLTALSSFAAKAAIAAL</sequence>
<proteinExistence type="predicted"/>
<name>A0A9D9GVS9_9FIRM</name>
<reference evidence="1" key="1">
    <citation type="submission" date="2020-10" db="EMBL/GenBank/DDBJ databases">
        <authorList>
            <person name="Gilroy R."/>
        </authorList>
    </citation>
    <scope>NUCLEOTIDE SEQUENCE</scope>
    <source>
        <strain evidence="1">17113</strain>
    </source>
</reference>
<protein>
    <submittedName>
        <fullName evidence="1">Uncharacterized protein</fullName>
    </submittedName>
</protein>
<evidence type="ECO:0000313" key="2">
    <source>
        <dbReference type="Proteomes" id="UP000823634"/>
    </source>
</evidence>
<comment type="caution">
    <text evidence="1">The sequence shown here is derived from an EMBL/GenBank/DDBJ whole genome shotgun (WGS) entry which is preliminary data.</text>
</comment>
<organism evidence="1 2">
    <name type="scientific">Candidatus Alloenteromonas pullistercoris</name>
    <dbReference type="NCBI Taxonomy" id="2840785"/>
    <lineage>
        <taxon>Bacteria</taxon>
        <taxon>Bacillati</taxon>
        <taxon>Bacillota</taxon>
        <taxon>Bacillota incertae sedis</taxon>
        <taxon>Candidatus Alloenteromonas</taxon>
    </lineage>
</organism>
<dbReference type="EMBL" id="JADINA010000024">
    <property type="protein sequence ID" value="MBO8426439.1"/>
    <property type="molecule type" value="Genomic_DNA"/>
</dbReference>
<gene>
    <name evidence="1" type="ORF">IAC61_03865</name>
</gene>
<reference evidence="1" key="2">
    <citation type="journal article" date="2021" name="PeerJ">
        <title>Extensive microbial diversity within the chicken gut microbiome revealed by metagenomics and culture.</title>
        <authorList>
            <person name="Gilroy R."/>
            <person name="Ravi A."/>
            <person name="Getino M."/>
            <person name="Pursley I."/>
            <person name="Horton D.L."/>
            <person name="Alikhan N.F."/>
            <person name="Baker D."/>
            <person name="Gharbi K."/>
            <person name="Hall N."/>
            <person name="Watson M."/>
            <person name="Adriaenssens E.M."/>
            <person name="Foster-Nyarko E."/>
            <person name="Jarju S."/>
            <person name="Secka A."/>
            <person name="Antonio M."/>
            <person name="Oren A."/>
            <person name="Chaudhuri R.R."/>
            <person name="La Ragione R."/>
            <person name="Hildebrand F."/>
            <person name="Pallen M.J."/>
        </authorList>
    </citation>
    <scope>NUCLEOTIDE SEQUENCE</scope>
    <source>
        <strain evidence="1">17113</strain>
    </source>
</reference>
<dbReference type="AlphaFoldDB" id="A0A9D9GVS9"/>
<evidence type="ECO:0000313" key="1">
    <source>
        <dbReference type="EMBL" id="MBO8426439.1"/>
    </source>
</evidence>
<accession>A0A9D9GVS9</accession>
<dbReference type="Proteomes" id="UP000823634">
    <property type="component" value="Unassembled WGS sequence"/>
</dbReference>